<reference evidence="3" key="1">
    <citation type="submission" date="2018-05" db="EMBL/GenBank/DDBJ databases">
        <title>Draft genome sequence of Stemphylium lycopersici strain CIDEFI 213.</title>
        <authorList>
            <person name="Medina R."/>
            <person name="Franco M.E.E."/>
            <person name="Lucentini C.G."/>
            <person name="Saparrat M.C.N."/>
            <person name="Balatti P.A."/>
        </authorList>
    </citation>
    <scope>NUCLEOTIDE SEQUENCE [LARGE SCALE GENOMIC DNA]</scope>
    <source>
        <strain evidence="3">CIDEFI 213</strain>
    </source>
</reference>
<dbReference type="PANTHER" id="PTHR33112">
    <property type="entry name" value="DOMAIN PROTEIN, PUTATIVE-RELATED"/>
    <property type="match status" value="1"/>
</dbReference>
<accession>A0A364MSX4</accession>
<name>A0A364MSX4_STELY</name>
<proteinExistence type="predicted"/>
<dbReference type="AlphaFoldDB" id="A0A364MSX4"/>
<feature type="domain" description="Heterokaryon incompatibility" evidence="1">
    <location>
        <begin position="116"/>
        <end position="268"/>
    </location>
</feature>
<gene>
    <name evidence="2" type="ORF">DDE83_008535</name>
</gene>
<keyword evidence="3" id="KW-1185">Reference proteome</keyword>
<dbReference type="OrthoDB" id="5347061at2759"/>
<protein>
    <recommendedName>
        <fullName evidence="1">Heterokaryon incompatibility domain-containing protein</fullName>
    </recommendedName>
</protein>
<evidence type="ECO:0000259" key="1">
    <source>
        <dbReference type="Pfam" id="PF06985"/>
    </source>
</evidence>
<dbReference type="Proteomes" id="UP000249619">
    <property type="component" value="Unassembled WGS sequence"/>
</dbReference>
<dbReference type="STRING" id="183478.A0A364MSX4"/>
<evidence type="ECO:0000313" key="3">
    <source>
        <dbReference type="Proteomes" id="UP000249619"/>
    </source>
</evidence>
<sequence length="382" mass="43414">MGLGAGPESTQSAEKATILVSSGEFASSRVHGTVAVYAKPDTIAAKFLEGRLITKSHDPDLRQIKSIEWLKKCQSSHERCGGTLPQLMPTRIIDLRDPKAQGRIRLKVNTGQHDRYLALSYSWGLGLRHNVKLKRETLEPYQDYIPEQLMTRSHQEALRITRELGYHYLWIDALCIIQGDTMDWEAEACKIAQVYSNAELTIVAGRSDDSAKGFLQLIEEPLLPPQPIPYHRPKLQAAGLRRFGKCFLALNRSIRSGPVDERAWCFQESVLSRRMIVYGMQQLSFKCREICSYEDGSYIRYKWSDGGRYDLSSPLVGQGFSQEDILSRWYQLTQEYSYRDVYDPTDNFAALAGVALRFHDALKSAQDDEAGQGKWNKHLAQM</sequence>
<dbReference type="Pfam" id="PF06985">
    <property type="entry name" value="HET"/>
    <property type="match status" value="1"/>
</dbReference>
<dbReference type="EMBL" id="QGDH01000211">
    <property type="protein sequence ID" value="RAR02553.1"/>
    <property type="molecule type" value="Genomic_DNA"/>
</dbReference>
<dbReference type="PANTHER" id="PTHR33112:SF10">
    <property type="entry name" value="TOL"/>
    <property type="match status" value="1"/>
</dbReference>
<dbReference type="InterPro" id="IPR010730">
    <property type="entry name" value="HET"/>
</dbReference>
<evidence type="ECO:0000313" key="2">
    <source>
        <dbReference type="EMBL" id="RAR02553.1"/>
    </source>
</evidence>
<comment type="caution">
    <text evidence="2">The sequence shown here is derived from an EMBL/GenBank/DDBJ whole genome shotgun (WGS) entry which is preliminary data.</text>
</comment>
<organism evidence="2 3">
    <name type="scientific">Stemphylium lycopersici</name>
    <name type="common">Tomato gray leaf spot disease fungus</name>
    <name type="synonym">Thyrospora lycopersici</name>
    <dbReference type="NCBI Taxonomy" id="183478"/>
    <lineage>
        <taxon>Eukaryota</taxon>
        <taxon>Fungi</taxon>
        <taxon>Dikarya</taxon>
        <taxon>Ascomycota</taxon>
        <taxon>Pezizomycotina</taxon>
        <taxon>Dothideomycetes</taxon>
        <taxon>Pleosporomycetidae</taxon>
        <taxon>Pleosporales</taxon>
        <taxon>Pleosporineae</taxon>
        <taxon>Pleosporaceae</taxon>
        <taxon>Stemphylium</taxon>
    </lineage>
</organism>